<keyword evidence="7" id="KW-1185">Reference proteome</keyword>
<dbReference type="RefSeq" id="XP_007865652.1">
    <property type="nucleotide sequence ID" value="XM_007867461.1"/>
</dbReference>
<comment type="subcellular location">
    <subcellularLocation>
        <location evidence="5">Endoplasmic reticulum membrane</location>
        <topology evidence="5">Multi-pass membrane protein</topology>
    </subcellularLocation>
    <subcellularLocation>
        <location evidence="1">Membrane</location>
        <topology evidence="1">Multi-pass membrane protein</topology>
    </subcellularLocation>
</comment>
<comment type="catalytic activity">
    <reaction evidence="5">
        <text>[protein]-C-terminal S-[(2E,6E)-farnesyl]-L-cysteine + S-adenosyl-L-methionine = [protein]-C-terminal S-[(2E,6E)-farnesyl]-L-cysteine methyl ester + S-adenosyl-L-homocysteine</text>
        <dbReference type="Rhea" id="RHEA:21672"/>
        <dbReference type="Rhea" id="RHEA-COMP:12125"/>
        <dbReference type="Rhea" id="RHEA-COMP:12126"/>
        <dbReference type="ChEBI" id="CHEBI:57856"/>
        <dbReference type="ChEBI" id="CHEBI:59789"/>
        <dbReference type="ChEBI" id="CHEBI:90510"/>
        <dbReference type="ChEBI" id="CHEBI:90511"/>
        <dbReference type="EC" id="2.1.1.100"/>
    </reaction>
</comment>
<dbReference type="AlphaFoldDB" id="S7RMC7"/>
<dbReference type="OMA" id="PTINMAV"/>
<evidence type="ECO:0000256" key="2">
    <source>
        <dbReference type="ARBA" id="ARBA00022692"/>
    </source>
</evidence>
<keyword evidence="5" id="KW-0256">Endoplasmic reticulum</keyword>
<dbReference type="GO" id="GO:0005789">
    <property type="term" value="C:endoplasmic reticulum membrane"/>
    <property type="evidence" value="ECO:0007669"/>
    <property type="project" value="UniProtKB-SubCell"/>
</dbReference>
<dbReference type="Pfam" id="PF04140">
    <property type="entry name" value="ICMT"/>
    <property type="match status" value="1"/>
</dbReference>
<accession>S7RMC7</accession>
<feature type="transmembrane region" description="Helical" evidence="5">
    <location>
        <begin position="153"/>
        <end position="173"/>
    </location>
</feature>
<dbReference type="KEGG" id="gtr:GLOTRDRAFT_105609"/>
<evidence type="ECO:0000256" key="4">
    <source>
        <dbReference type="ARBA" id="ARBA00023136"/>
    </source>
</evidence>
<proteinExistence type="inferred from homology"/>
<gene>
    <name evidence="6" type="ORF">GLOTRDRAFT_105609</name>
</gene>
<evidence type="ECO:0000313" key="6">
    <source>
        <dbReference type="EMBL" id="EPQ55575.1"/>
    </source>
</evidence>
<evidence type="ECO:0000256" key="3">
    <source>
        <dbReference type="ARBA" id="ARBA00022989"/>
    </source>
</evidence>
<dbReference type="PANTHER" id="PTHR12714">
    <property type="entry name" value="PROTEIN-S ISOPRENYLCYSTEINE O-METHYLTRANSFERASE"/>
    <property type="match status" value="1"/>
</dbReference>
<keyword evidence="5" id="KW-0949">S-adenosyl-L-methionine</keyword>
<keyword evidence="4 5" id="KW-0472">Membrane</keyword>
<comment type="caution">
    <text evidence="5">Lacks conserved residue(s) required for the propagation of feature annotation.</text>
</comment>
<dbReference type="PANTHER" id="PTHR12714:SF9">
    <property type="entry name" value="PROTEIN-S-ISOPRENYLCYSTEINE O-METHYLTRANSFERASE"/>
    <property type="match status" value="1"/>
</dbReference>
<dbReference type="Gene3D" id="1.20.120.1630">
    <property type="match status" value="1"/>
</dbReference>
<keyword evidence="5" id="KW-0808">Transferase</keyword>
<keyword evidence="2 5" id="KW-0812">Transmembrane</keyword>
<evidence type="ECO:0000313" key="7">
    <source>
        <dbReference type="Proteomes" id="UP000030669"/>
    </source>
</evidence>
<dbReference type="GO" id="GO:0032259">
    <property type="term" value="P:methylation"/>
    <property type="evidence" value="ECO:0007669"/>
    <property type="project" value="UniProtKB-KW"/>
</dbReference>
<dbReference type="HOGENOM" id="CLU_065200_6_0_1"/>
<dbReference type="GO" id="GO:0004671">
    <property type="term" value="F:protein C-terminal S-isoprenylcysteine carboxyl O-methyltransferase activity"/>
    <property type="evidence" value="ECO:0007669"/>
    <property type="project" value="UniProtKB-EC"/>
</dbReference>
<organism evidence="6 7">
    <name type="scientific">Gloeophyllum trabeum (strain ATCC 11539 / FP-39264 / Madison 617)</name>
    <name type="common">Brown rot fungus</name>
    <dbReference type="NCBI Taxonomy" id="670483"/>
    <lineage>
        <taxon>Eukaryota</taxon>
        <taxon>Fungi</taxon>
        <taxon>Dikarya</taxon>
        <taxon>Basidiomycota</taxon>
        <taxon>Agaricomycotina</taxon>
        <taxon>Agaricomycetes</taxon>
        <taxon>Gloeophyllales</taxon>
        <taxon>Gloeophyllaceae</taxon>
        <taxon>Gloeophyllum</taxon>
    </lineage>
</organism>
<dbReference type="OrthoDB" id="422086at2759"/>
<sequence length="238" mass="26265">MSLVRAPLALLASYSMSCVGTPPNPPISEEERRGYASSEVKLGRALLVWPFALKTVFWAGGICESAVVLAHNFPHPPLTDRILSALLMPGHYAASLRITPTFLLGTLLTALGAYLRHRCYKTLGRLFTYELSVRKGHKLVTEGPYSFVRHPSYLAIGIAYAGINLCAFGRGSLLRESGILDTKVGSVLMGASALHTVALGFLLIGRSFSEDKVMREQFGEQWDCWAEKVRYRIIPYVF</sequence>
<keyword evidence="3 5" id="KW-1133">Transmembrane helix</keyword>
<evidence type="ECO:0000256" key="1">
    <source>
        <dbReference type="ARBA" id="ARBA00004141"/>
    </source>
</evidence>
<name>S7RMC7_GLOTA</name>
<dbReference type="Proteomes" id="UP000030669">
    <property type="component" value="Unassembled WGS sequence"/>
</dbReference>
<evidence type="ECO:0000256" key="5">
    <source>
        <dbReference type="RuleBase" id="RU362022"/>
    </source>
</evidence>
<dbReference type="GeneID" id="19298719"/>
<reference evidence="6 7" key="1">
    <citation type="journal article" date="2012" name="Science">
        <title>The Paleozoic origin of enzymatic lignin decomposition reconstructed from 31 fungal genomes.</title>
        <authorList>
            <person name="Floudas D."/>
            <person name="Binder M."/>
            <person name="Riley R."/>
            <person name="Barry K."/>
            <person name="Blanchette R.A."/>
            <person name="Henrissat B."/>
            <person name="Martinez A.T."/>
            <person name="Otillar R."/>
            <person name="Spatafora J.W."/>
            <person name="Yadav J.S."/>
            <person name="Aerts A."/>
            <person name="Benoit I."/>
            <person name="Boyd A."/>
            <person name="Carlson A."/>
            <person name="Copeland A."/>
            <person name="Coutinho P.M."/>
            <person name="de Vries R.P."/>
            <person name="Ferreira P."/>
            <person name="Findley K."/>
            <person name="Foster B."/>
            <person name="Gaskell J."/>
            <person name="Glotzer D."/>
            <person name="Gorecki P."/>
            <person name="Heitman J."/>
            <person name="Hesse C."/>
            <person name="Hori C."/>
            <person name="Igarashi K."/>
            <person name="Jurgens J.A."/>
            <person name="Kallen N."/>
            <person name="Kersten P."/>
            <person name="Kohler A."/>
            <person name="Kuees U."/>
            <person name="Kumar T.K.A."/>
            <person name="Kuo A."/>
            <person name="LaButti K."/>
            <person name="Larrondo L.F."/>
            <person name="Lindquist E."/>
            <person name="Ling A."/>
            <person name="Lombard V."/>
            <person name="Lucas S."/>
            <person name="Lundell T."/>
            <person name="Martin R."/>
            <person name="McLaughlin D.J."/>
            <person name="Morgenstern I."/>
            <person name="Morin E."/>
            <person name="Murat C."/>
            <person name="Nagy L.G."/>
            <person name="Nolan M."/>
            <person name="Ohm R.A."/>
            <person name="Patyshakuliyeva A."/>
            <person name="Rokas A."/>
            <person name="Ruiz-Duenas F.J."/>
            <person name="Sabat G."/>
            <person name="Salamov A."/>
            <person name="Samejima M."/>
            <person name="Schmutz J."/>
            <person name="Slot J.C."/>
            <person name="St John F."/>
            <person name="Stenlid J."/>
            <person name="Sun H."/>
            <person name="Sun S."/>
            <person name="Syed K."/>
            <person name="Tsang A."/>
            <person name="Wiebenga A."/>
            <person name="Young D."/>
            <person name="Pisabarro A."/>
            <person name="Eastwood D.C."/>
            <person name="Martin F."/>
            <person name="Cullen D."/>
            <person name="Grigoriev I.V."/>
            <person name="Hibbett D.S."/>
        </authorList>
    </citation>
    <scope>NUCLEOTIDE SEQUENCE [LARGE SCALE GENOMIC DNA]</scope>
    <source>
        <strain evidence="6 7">ATCC 11539</strain>
    </source>
</reference>
<feature type="transmembrane region" description="Helical" evidence="5">
    <location>
        <begin position="185"/>
        <end position="205"/>
    </location>
</feature>
<protein>
    <recommendedName>
        <fullName evidence="5">Protein-S-isoprenylcysteine O-methyltransferase</fullName>
        <ecNumber evidence="5">2.1.1.100</ecNumber>
    </recommendedName>
</protein>
<keyword evidence="5" id="KW-0489">Methyltransferase</keyword>
<dbReference type="EC" id="2.1.1.100" evidence="5"/>
<comment type="similarity">
    <text evidence="5">Belongs to the class VI-like SAM-binding methyltransferase superfamily. Isoprenylcysteine carboxyl methyltransferase family.</text>
</comment>
<feature type="transmembrane region" description="Helical" evidence="5">
    <location>
        <begin position="94"/>
        <end position="115"/>
    </location>
</feature>
<dbReference type="InterPro" id="IPR007269">
    <property type="entry name" value="ICMT_MeTrfase"/>
</dbReference>
<dbReference type="EMBL" id="KB469301">
    <property type="protein sequence ID" value="EPQ55575.1"/>
    <property type="molecule type" value="Genomic_DNA"/>
</dbReference>
<dbReference type="eggNOG" id="ENOG502S9FN">
    <property type="taxonomic scope" value="Eukaryota"/>
</dbReference>